<name>A0A1D2L387_BROTH</name>
<comment type="subunit">
    <text evidence="1 3">Dimer of large and small chains.</text>
</comment>
<dbReference type="Proteomes" id="UP000270190">
    <property type="component" value="Unassembled WGS sequence"/>
</dbReference>
<dbReference type="PANTHER" id="PTHR30239:SF0">
    <property type="entry name" value="ACETOLACTATE SYNTHASE SMALL SUBUNIT 1, CHLOROPLASTIC"/>
    <property type="match status" value="1"/>
</dbReference>
<comment type="catalytic activity">
    <reaction evidence="2 3">
        <text>2 pyruvate + H(+) = (2S)-2-acetolactate + CO2</text>
        <dbReference type="Rhea" id="RHEA:25249"/>
        <dbReference type="ChEBI" id="CHEBI:15361"/>
        <dbReference type="ChEBI" id="CHEBI:15378"/>
        <dbReference type="ChEBI" id="CHEBI:16526"/>
        <dbReference type="ChEBI" id="CHEBI:58476"/>
        <dbReference type="EC" id="2.2.1.6"/>
    </reaction>
</comment>
<keyword evidence="3" id="KW-0028">Amino-acid biosynthesis</keyword>
<comment type="similarity">
    <text evidence="3">Belongs to the acetolactate synthase small subunit family.</text>
</comment>
<keyword evidence="3" id="KW-0100">Branched-chain amino acid biosynthesis</keyword>
<dbReference type="Gene3D" id="3.30.70.1150">
    <property type="entry name" value="ACT-like. Chain A, domain 2"/>
    <property type="match status" value="1"/>
</dbReference>
<dbReference type="InterPro" id="IPR019455">
    <property type="entry name" value="Acetolactate_synth_ssu_C"/>
</dbReference>
<evidence type="ECO:0000313" key="5">
    <source>
        <dbReference type="EMBL" id="ATF25278.1"/>
    </source>
</evidence>
<dbReference type="NCBIfam" id="TIGR00119">
    <property type="entry name" value="acolac_sm"/>
    <property type="match status" value="1"/>
</dbReference>
<feature type="domain" description="ACT" evidence="4">
    <location>
        <begin position="4"/>
        <end position="79"/>
    </location>
</feature>
<evidence type="ECO:0000313" key="6">
    <source>
        <dbReference type="EMBL" id="SPP28801.1"/>
    </source>
</evidence>
<evidence type="ECO:0000259" key="4">
    <source>
        <dbReference type="PROSITE" id="PS51671"/>
    </source>
</evidence>
<reference evidence="8" key="3">
    <citation type="submission" date="2018-04" db="EMBL/GenBank/DDBJ databases">
        <authorList>
            <person name="Illikoud N."/>
        </authorList>
    </citation>
    <scope>NUCLEOTIDE SEQUENCE [LARGE SCALE GENOMIC DNA]</scope>
</reference>
<dbReference type="GO" id="GO:1990610">
    <property type="term" value="F:acetolactate synthase regulator activity"/>
    <property type="evidence" value="ECO:0007669"/>
    <property type="project" value="UniProtKB-UniRule"/>
</dbReference>
<dbReference type="AlphaFoldDB" id="A0A1D2L387"/>
<protein>
    <recommendedName>
        <fullName evidence="3">Acetolactate synthase small subunit</fullName>
        <shortName evidence="3">AHAS</shortName>
        <shortName evidence="3">ALS</shortName>
        <ecNumber evidence="3">2.2.1.6</ecNumber>
    </recommendedName>
    <alternativeName>
        <fullName evidence="3">Acetohydroxy-acid synthase small subunit</fullName>
    </alternativeName>
</protein>
<keyword evidence="3 6" id="KW-0808">Transferase</keyword>
<dbReference type="InterPro" id="IPR004789">
    <property type="entry name" value="Acetalactate_synth_ssu"/>
</dbReference>
<organism evidence="5 7">
    <name type="scientific">Brochothrix thermosphacta</name>
    <name type="common">Microbacterium thermosphactum</name>
    <dbReference type="NCBI Taxonomy" id="2756"/>
    <lineage>
        <taxon>Bacteria</taxon>
        <taxon>Bacillati</taxon>
        <taxon>Bacillota</taxon>
        <taxon>Bacilli</taxon>
        <taxon>Bacillales</taxon>
        <taxon>Listeriaceae</taxon>
        <taxon>Brochothrix</taxon>
    </lineage>
</organism>
<dbReference type="EC" id="2.2.1.6" evidence="3"/>
<dbReference type="Proteomes" id="UP000243591">
    <property type="component" value="Chromosome"/>
</dbReference>
<evidence type="ECO:0000313" key="8">
    <source>
        <dbReference type="Proteomes" id="UP000270190"/>
    </source>
</evidence>
<dbReference type="InterPro" id="IPR045865">
    <property type="entry name" value="ACT-like_dom_sf"/>
</dbReference>
<dbReference type="SUPFAM" id="SSF55021">
    <property type="entry name" value="ACT-like"/>
    <property type="match status" value="2"/>
</dbReference>
<dbReference type="GO" id="GO:0005829">
    <property type="term" value="C:cytosol"/>
    <property type="evidence" value="ECO:0007669"/>
    <property type="project" value="TreeGrafter"/>
</dbReference>
<evidence type="ECO:0000256" key="1">
    <source>
        <dbReference type="ARBA" id="ARBA00011744"/>
    </source>
</evidence>
<dbReference type="InterPro" id="IPR002912">
    <property type="entry name" value="ACT_dom"/>
</dbReference>
<accession>A0A1D2L387</accession>
<comment type="pathway">
    <text evidence="3">Amino-acid biosynthesis; L-isoleucine biosynthesis; L-isoleucine from 2-oxobutanoate: step 1/4.</text>
</comment>
<dbReference type="PROSITE" id="PS51671">
    <property type="entry name" value="ACT"/>
    <property type="match status" value="1"/>
</dbReference>
<dbReference type="Pfam" id="PF22629">
    <property type="entry name" value="ACT_AHAS_ss"/>
    <property type="match status" value="1"/>
</dbReference>
<sequence>MKRILIARLSDSPGVLNRAINAISKRFINIESIAVGQTAEENKSQLTLVVHVEDIESCDHLVKLLNKQVDVMEAKDITDDNVLTRELAIVDVAVNYSAIADLLVSFQVAILAEETDNTVIQATGTHQQIEDFIEILKPYTITQLTRTGIAGFVKTH</sequence>
<dbReference type="KEGG" id="bths:CNY62_02110"/>
<dbReference type="GeneID" id="66538118"/>
<dbReference type="InterPro" id="IPR054480">
    <property type="entry name" value="AHAS_small-like_ACT"/>
</dbReference>
<dbReference type="PANTHER" id="PTHR30239">
    <property type="entry name" value="ACETOLACTATE SYNTHASE SMALL SUBUNIT"/>
    <property type="match status" value="1"/>
</dbReference>
<dbReference type="STRING" id="2756.BFR44_01470"/>
<dbReference type="Pfam" id="PF10369">
    <property type="entry name" value="ALS_ss_C"/>
    <property type="match status" value="1"/>
</dbReference>
<dbReference type="OrthoDB" id="9787365at2"/>
<dbReference type="UniPathway" id="UPA00047">
    <property type="reaction ID" value="UER00055"/>
</dbReference>
<dbReference type="GO" id="GO:0003984">
    <property type="term" value="F:acetolactate synthase activity"/>
    <property type="evidence" value="ECO:0007669"/>
    <property type="project" value="UniProtKB-UniRule"/>
</dbReference>
<comment type="function">
    <text evidence="3">Catalyzes the conversion of 2 pyruvate molecules into acetolactate in the first common step of the biosynthetic pathway of the branched-amino acids such as leucine, isoleucine, and valine.</text>
</comment>
<dbReference type="EMBL" id="CP023483">
    <property type="protein sequence ID" value="ATF25278.1"/>
    <property type="molecule type" value="Genomic_DNA"/>
</dbReference>
<dbReference type="RefSeq" id="WP_029092325.1">
    <property type="nucleotide sequence ID" value="NZ_CBCPHX010000003.1"/>
</dbReference>
<keyword evidence="7" id="KW-1185">Reference proteome</keyword>
<dbReference type="GO" id="GO:0009099">
    <property type="term" value="P:L-valine biosynthetic process"/>
    <property type="evidence" value="ECO:0007669"/>
    <property type="project" value="UniProtKB-UniRule"/>
</dbReference>
<gene>
    <name evidence="5" type="primary">ilvN</name>
    <name evidence="6" type="synonym">ilvH</name>
    <name evidence="6" type="ORF">BTBSAS_30119</name>
    <name evidence="5" type="ORF">CNY62_02110</name>
</gene>
<dbReference type="InterPro" id="IPR027271">
    <property type="entry name" value="Acetolactate_synth/TF_NikR_C"/>
</dbReference>
<comment type="pathway">
    <text evidence="3">Amino-acid biosynthesis; L-valine biosynthesis; L-valine from pyruvate: step 1/4.</text>
</comment>
<dbReference type="Gene3D" id="3.30.70.260">
    <property type="match status" value="1"/>
</dbReference>
<evidence type="ECO:0000256" key="2">
    <source>
        <dbReference type="ARBA" id="ARBA00048670"/>
    </source>
</evidence>
<dbReference type="UniPathway" id="UPA00049">
    <property type="reaction ID" value="UER00059"/>
</dbReference>
<proteinExistence type="inferred from homology"/>
<dbReference type="EMBL" id="OUNC01000023">
    <property type="protein sequence ID" value="SPP28801.1"/>
    <property type="molecule type" value="Genomic_DNA"/>
</dbReference>
<reference evidence="6" key="2">
    <citation type="submission" date="2018-04" db="EMBL/GenBank/DDBJ databases">
        <authorList>
            <person name="Go L.Y."/>
            <person name="Mitchell J.A."/>
        </authorList>
    </citation>
    <scope>NUCLEOTIDE SEQUENCE</scope>
    <source>
        <strain evidence="6">BSAS1 3</strain>
    </source>
</reference>
<evidence type="ECO:0000313" key="7">
    <source>
        <dbReference type="Proteomes" id="UP000243591"/>
    </source>
</evidence>
<reference evidence="5 7" key="1">
    <citation type="submission" date="2017-09" db="EMBL/GenBank/DDBJ databases">
        <title>Complete Genome Sequences of Two Strains of the Meat Spoilage Bacterium Brochothrix thermosphacta Isolated from Ground Chicken.</title>
        <authorList>
            <person name="Paoli G.C."/>
            <person name="Wijey C."/>
            <person name="Chen C.-Y."/>
            <person name="Nguyen L."/>
            <person name="Yan X."/>
            <person name="Irwin P.L."/>
        </authorList>
    </citation>
    <scope>NUCLEOTIDE SEQUENCE [LARGE SCALE GENOMIC DNA]</scope>
    <source>
        <strain evidence="5 7">BI</strain>
    </source>
</reference>
<dbReference type="GO" id="GO:0009097">
    <property type="term" value="P:isoleucine biosynthetic process"/>
    <property type="evidence" value="ECO:0007669"/>
    <property type="project" value="UniProtKB-UniRule"/>
</dbReference>
<evidence type="ECO:0000256" key="3">
    <source>
        <dbReference type="RuleBase" id="RU368092"/>
    </source>
</evidence>